<reference evidence="8" key="1">
    <citation type="journal article" date="2020" name="J Insects Food Feed">
        <title>The yellow mealworm (Tenebrio molitor) genome: a resource for the emerging insects as food and feed industry.</title>
        <authorList>
            <person name="Eriksson T."/>
            <person name="Andere A."/>
            <person name="Kelstrup H."/>
            <person name="Emery V."/>
            <person name="Picard C."/>
        </authorList>
    </citation>
    <scope>NUCLEOTIDE SEQUENCE</scope>
    <source>
        <strain evidence="8">Stoneville</strain>
        <tissue evidence="8">Whole head</tissue>
    </source>
</reference>
<dbReference type="InterPro" id="IPR002048">
    <property type="entry name" value="EF_hand_dom"/>
</dbReference>
<dbReference type="InterPro" id="IPR011992">
    <property type="entry name" value="EF-hand-dom_pair"/>
</dbReference>
<dbReference type="PROSITE" id="PS50222">
    <property type="entry name" value="EF_HAND_2"/>
    <property type="match status" value="1"/>
</dbReference>
<proteinExistence type="predicted"/>
<sequence>MADLKPAEVEDAEFAFDIFVGVDGLLDSLNLGKWLRCLNVNPSLARMEKFGVGKKAGEKQFKLDELLPIYSELKKKKKDEGCYEDFIECLKLYDKAENGKMSAAELSHSLLSLGEKLTDVQVDELFEDCLDEEDDEGDINYIRRELSNGAGVSFHLKRRDSIERTPVERCNQLLKRKACFVSKRKQSPTLVRCKASNELDGSCYL</sequence>
<dbReference type="PANTHER" id="PTHR23048:SF33">
    <property type="entry name" value="MYOSIN LIGHT CHAIN ALKALI"/>
    <property type="match status" value="1"/>
</dbReference>
<accession>A0A8J6HUF1</accession>
<keyword evidence="4" id="KW-0518">Myosin</keyword>
<dbReference type="Gene3D" id="1.10.238.10">
    <property type="entry name" value="EF-hand"/>
    <property type="match status" value="2"/>
</dbReference>
<organism evidence="8 9">
    <name type="scientific">Tenebrio molitor</name>
    <name type="common">Yellow mealworm beetle</name>
    <dbReference type="NCBI Taxonomy" id="7067"/>
    <lineage>
        <taxon>Eukaryota</taxon>
        <taxon>Metazoa</taxon>
        <taxon>Ecdysozoa</taxon>
        <taxon>Arthropoda</taxon>
        <taxon>Hexapoda</taxon>
        <taxon>Insecta</taxon>
        <taxon>Pterygota</taxon>
        <taxon>Neoptera</taxon>
        <taxon>Endopterygota</taxon>
        <taxon>Coleoptera</taxon>
        <taxon>Polyphaga</taxon>
        <taxon>Cucujiformia</taxon>
        <taxon>Tenebrionidae</taxon>
        <taxon>Tenebrio</taxon>
    </lineage>
</organism>
<comment type="caution">
    <text evidence="8">The sequence shown here is derived from an EMBL/GenBank/DDBJ whole genome shotgun (WGS) entry which is preliminary data.</text>
</comment>
<dbReference type="FunFam" id="1.10.238.10:FF:000003">
    <property type="entry name" value="Calmodulin A"/>
    <property type="match status" value="1"/>
</dbReference>
<dbReference type="InterPro" id="IPR050230">
    <property type="entry name" value="CALM/Myosin/TropC-like"/>
</dbReference>
<evidence type="ECO:0000256" key="3">
    <source>
        <dbReference type="ARBA" id="ARBA00022737"/>
    </source>
</evidence>
<evidence type="ECO:0000256" key="6">
    <source>
        <dbReference type="ARBA" id="ARBA00023179"/>
    </source>
</evidence>
<keyword evidence="3" id="KW-0677">Repeat</keyword>
<dbReference type="GO" id="GO:0005509">
    <property type="term" value="F:calcium ion binding"/>
    <property type="evidence" value="ECO:0007669"/>
    <property type="project" value="InterPro"/>
</dbReference>
<evidence type="ECO:0000256" key="4">
    <source>
        <dbReference type="ARBA" id="ARBA00023123"/>
    </source>
</evidence>
<reference evidence="8" key="2">
    <citation type="submission" date="2021-08" db="EMBL/GenBank/DDBJ databases">
        <authorList>
            <person name="Eriksson T."/>
        </authorList>
    </citation>
    <scope>NUCLEOTIDE SEQUENCE</scope>
    <source>
        <strain evidence="8">Stoneville</strain>
        <tissue evidence="8">Whole head</tissue>
    </source>
</reference>
<evidence type="ECO:0000256" key="5">
    <source>
        <dbReference type="ARBA" id="ARBA00023175"/>
    </source>
</evidence>
<evidence type="ECO:0000313" key="8">
    <source>
        <dbReference type="EMBL" id="KAH0819798.1"/>
    </source>
</evidence>
<keyword evidence="5" id="KW-0505">Motor protein</keyword>
<feature type="domain" description="EF-hand" evidence="7">
    <location>
        <begin position="81"/>
        <end position="116"/>
    </location>
</feature>
<name>A0A8J6HUF1_TENMO</name>
<comment type="subunit">
    <text evidence="1">Myosin is a hexamer of 2 heavy chains and 4 light chains.</text>
</comment>
<protein>
    <recommendedName>
        <fullName evidence="2">Myosin light chain alkali</fullName>
    </recommendedName>
</protein>
<evidence type="ECO:0000313" key="9">
    <source>
        <dbReference type="Proteomes" id="UP000719412"/>
    </source>
</evidence>
<keyword evidence="6" id="KW-0514">Muscle protein</keyword>
<gene>
    <name evidence="8" type="ORF">GEV33_002993</name>
</gene>
<dbReference type="EMBL" id="JABDTM020013684">
    <property type="protein sequence ID" value="KAH0819798.1"/>
    <property type="molecule type" value="Genomic_DNA"/>
</dbReference>
<evidence type="ECO:0000256" key="1">
    <source>
        <dbReference type="ARBA" id="ARBA00011445"/>
    </source>
</evidence>
<dbReference type="Proteomes" id="UP000719412">
    <property type="component" value="Unassembled WGS sequence"/>
</dbReference>
<dbReference type="GO" id="GO:0005859">
    <property type="term" value="C:muscle myosin complex"/>
    <property type="evidence" value="ECO:0007669"/>
    <property type="project" value="TreeGrafter"/>
</dbReference>
<dbReference type="PANTHER" id="PTHR23048">
    <property type="entry name" value="MYOSIN LIGHT CHAIN 1, 3"/>
    <property type="match status" value="1"/>
</dbReference>
<evidence type="ECO:0000259" key="7">
    <source>
        <dbReference type="PROSITE" id="PS50222"/>
    </source>
</evidence>
<dbReference type="AlphaFoldDB" id="A0A8J6HUF1"/>
<dbReference type="SUPFAM" id="SSF47473">
    <property type="entry name" value="EF-hand"/>
    <property type="match status" value="1"/>
</dbReference>
<keyword evidence="9" id="KW-1185">Reference proteome</keyword>
<evidence type="ECO:0000256" key="2">
    <source>
        <dbReference type="ARBA" id="ARBA00019148"/>
    </source>
</evidence>